<comment type="caution">
    <text evidence="2">The sequence shown here is derived from an EMBL/GenBank/DDBJ whole genome shotgun (WGS) entry which is preliminary data.</text>
</comment>
<protein>
    <recommendedName>
        <fullName evidence="4">Secreted protein</fullName>
    </recommendedName>
</protein>
<dbReference type="AlphaFoldDB" id="A0A9P6THB2"/>
<reference evidence="2" key="1">
    <citation type="submission" date="2013-11" db="EMBL/GenBank/DDBJ databases">
        <title>Genome sequence of the fusiform rust pathogen reveals effectors for host alternation and coevolution with pine.</title>
        <authorList>
            <consortium name="DOE Joint Genome Institute"/>
            <person name="Smith K."/>
            <person name="Pendleton A."/>
            <person name="Kubisiak T."/>
            <person name="Anderson C."/>
            <person name="Salamov A."/>
            <person name="Aerts A."/>
            <person name="Riley R."/>
            <person name="Clum A."/>
            <person name="Lindquist E."/>
            <person name="Ence D."/>
            <person name="Campbell M."/>
            <person name="Kronenberg Z."/>
            <person name="Feau N."/>
            <person name="Dhillon B."/>
            <person name="Hamelin R."/>
            <person name="Burleigh J."/>
            <person name="Smith J."/>
            <person name="Yandell M."/>
            <person name="Nelson C."/>
            <person name="Grigoriev I."/>
            <person name="Davis J."/>
        </authorList>
    </citation>
    <scope>NUCLEOTIDE SEQUENCE</scope>
    <source>
        <strain evidence="2">G11</strain>
    </source>
</reference>
<evidence type="ECO:0008006" key="4">
    <source>
        <dbReference type="Google" id="ProtNLM"/>
    </source>
</evidence>
<keyword evidence="3" id="KW-1185">Reference proteome</keyword>
<feature type="signal peptide" evidence="1">
    <location>
        <begin position="1"/>
        <end position="25"/>
    </location>
</feature>
<dbReference type="EMBL" id="MU167218">
    <property type="protein sequence ID" value="KAG0150608.1"/>
    <property type="molecule type" value="Genomic_DNA"/>
</dbReference>
<evidence type="ECO:0000313" key="2">
    <source>
        <dbReference type="EMBL" id="KAG0150608.1"/>
    </source>
</evidence>
<dbReference type="Proteomes" id="UP000886653">
    <property type="component" value="Unassembled WGS sequence"/>
</dbReference>
<proteinExistence type="predicted"/>
<sequence>MKFIGHSILAMLLLTLSLSSKEVNSLISTTKQPWSQISLRCPQASTMNTYPIWVRCLSPFGQTFTQPTCAGGGGTVPGKIQCGPADQMVFYDQSRKDYFKDVCGLQTIPECYLTSTQAYRS</sequence>
<evidence type="ECO:0000313" key="3">
    <source>
        <dbReference type="Proteomes" id="UP000886653"/>
    </source>
</evidence>
<keyword evidence="1" id="KW-0732">Signal</keyword>
<gene>
    <name evidence="2" type="ORF">CROQUDRAFT_179153</name>
</gene>
<evidence type="ECO:0000256" key="1">
    <source>
        <dbReference type="SAM" id="SignalP"/>
    </source>
</evidence>
<accession>A0A9P6THB2</accession>
<organism evidence="2 3">
    <name type="scientific">Cronartium quercuum f. sp. fusiforme G11</name>
    <dbReference type="NCBI Taxonomy" id="708437"/>
    <lineage>
        <taxon>Eukaryota</taxon>
        <taxon>Fungi</taxon>
        <taxon>Dikarya</taxon>
        <taxon>Basidiomycota</taxon>
        <taxon>Pucciniomycotina</taxon>
        <taxon>Pucciniomycetes</taxon>
        <taxon>Pucciniales</taxon>
        <taxon>Coleosporiaceae</taxon>
        <taxon>Cronartium</taxon>
    </lineage>
</organism>
<feature type="chain" id="PRO_5040278992" description="Secreted protein" evidence="1">
    <location>
        <begin position="26"/>
        <end position="121"/>
    </location>
</feature>
<name>A0A9P6THB2_9BASI</name>